<dbReference type="PANTHER" id="PTHR20275:SF0">
    <property type="entry name" value="NAD KINASE"/>
    <property type="match status" value="1"/>
</dbReference>
<dbReference type="GO" id="GO:0019674">
    <property type="term" value="P:NAD+ metabolic process"/>
    <property type="evidence" value="ECO:0007669"/>
    <property type="project" value="InterPro"/>
</dbReference>
<dbReference type="Pfam" id="PF20143">
    <property type="entry name" value="NAD_kinase_C"/>
    <property type="match status" value="1"/>
</dbReference>
<evidence type="ECO:0000313" key="9">
    <source>
        <dbReference type="EMBL" id="CCH59057.1"/>
    </source>
</evidence>
<evidence type="ECO:0008006" key="11">
    <source>
        <dbReference type="Google" id="ProtNLM"/>
    </source>
</evidence>
<feature type="compositionally biased region" description="Low complexity" evidence="8">
    <location>
        <begin position="174"/>
        <end position="196"/>
    </location>
</feature>
<dbReference type="RefSeq" id="XP_004178576.1">
    <property type="nucleotide sequence ID" value="XM_004178528.1"/>
</dbReference>
<keyword evidence="7" id="KW-0520">NAD</keyword>
<dbReference type="InterPro" id="IPR017438">
    <property type="entry name" value="ATP-NAD_kinase_N"/>
</dbReference>
<dbReference type="PANTHER" id="PTHR20275">
    <property type="entry name" value="NAD KINASE"/>
    <property type="match status" value="1"/>
</dbReference>
<feature type="region of interest" description="Disordered" evidence="8">
    <location>
        <begin position="168"/>
        <end position="196"/>
    </location>
</feature>
<dbReference type="InterPro" id="IPR016064">
    <property type="entry name" value="NAD/diacylglycerol_kinase_sf"/>
</dbReference>
<keyword evidence="6" id="KW-0521">NADP</keyword>
<evidence type="ECO:0000256" key="6">
    <source>
        <dbReference type="ARBA" id="ARBA00022857"/>
    </source>
</evidence>
<evidence type="ECO:0000313" key="10">
    <source>
        <dbReference type="Proteomes" id="UP000002866"/>
    </source>
</evidence>
<dbReference type="FunFam" id="2.60.200.30:FF:000009">
    <property type="entry name" value="Poly(P)/ATP NAD kinase"/>
    <property type="match status" value="1"/>
</dbReference>
<dbReference type="Proteomes" id="UP000002866">
    <property type="component" value="Chromosome 2"/>
</dbReference>
<dbReference type="Gene3D" id="3.40.50.10330">
    <property type="entry name" value="Probable inorganic polyphosphate/atp-NAD kinase, domain 1"/>
    <property type="match status" value="1"/>
</dbReference>
<dbReference type="Pfam" id="PF01513">
    <property type="entry name" value="NAD_kinase"/>
    <property type="match status" value="1"/>
</dbReference>
<dbReference type="GO" id="GO:0006741">
    <property type="term" value="P:NADP+ biosynthetic process"/>
    <property type="evidence" value="ECO:0007669"/>
    <property type="project" value="InterPro"/>
</dbReference>
<reference evidence="9 10" key="1">
    <citation type="journal article" date="2011" name="Proc. Natl. Acad. Sci. U.S.A.">
        <title>Evolutionary erosion of yeast sex chromosomes by mating-type switching accidents.</title>
        <authorList>
            <person name="Gordon J.L."/>
            <person name="Armisen D."/>
            <person name="Proux-Wera E."/>
            <person name="Oheigeartaigh S.S."/>
            <person name="Byrne K.P."/>
            <person name="Wolfe K.H."/>
        </authorList>
    </citation>
    <scope>NUCLEOTIDE SEQUENCE [LARGE SCALE GENOMIC DNA]</scope>
    <source>
        <strain evidence="10">ATCC 34711 / CBS 6284 / DSM 70876 / NBRC 10599 / NRRL Y-10934 / UCD 77-7</strain>
    </source>
</reference>
<dbReference type="Gene3D" id="2.60.200.30">
    <property type="entry name" value="Probable inorganic polyphosphate/atp-NAD kinase, domain 2"/>
    <property type="match status" value="1"/>
</dbReference>
<dbReference type="GO" id="GO:0005524">
    <property type="term" value="F:ATP binding"/>
    <property type="evidence" value="ECO:0007669"/>
    <property type="project" value="UniProtKB-KW"/>
</dbReference>
<evidence type="ECO:0000256" key="3">
    <source>
        <dbReference type="ARBA" id="ARBA00022741"/>
    </source>
</evidence>
<accession>I2GY55</accession>
<evidence type="ECO:0000256" key="7">
    <source>
        <dbReference type="ARBA" id="ARBA00023027"/>
    </source>
</evidence>
<comment type="similarity">
    <text evidence="1">Belongs to the NAD kinase family.</text>
</comment>
<sequence length="602" mass="67363">MTTPILNSSNSSDNHLDDNNKSNPKNLKFQNIVTDQMPPLQYSSTISKGISRNVSGNLSRNVSGNFSRNVSGTLSGNLSSNLSSSNVSRSPSFDPIVNLKHSQPLRNTIGDTLTRVRTVPDVTSIKNSTSISTYNNNYDSRNLQQGMRLSKPYNIDLNDTNLFMKNLQIGGGSPPSSTHSSSVRPTLTRTRSTSQSQVDLNNSMYTLRSTSKDILDSKIKIDIQNIIILTKAVDLSVLDYTLGIINWLLEFDNNVQIYIHDNFKHIKEFKPNVNVGNQNLMNRIHFWNEDFITLNNQFFDLVITLGGDGTVLYVSKLFQKDVPPVMPISIGNHIGFLTNFHFDNFKTDLTKILTQQVKITLRLRLDCRIFCQVENCNLLHKNIDPKFTINEGESSLTGNTVTENVQTLSTNIHNATSHNTINNIQNTNIQNTIENSNYKKEKKFVKRIHVLNEVSIDRGMNPYLSELEIYGNGSLFTIVRGDGVIISTPTGSTAYSLSAGGPLIHPEISAVVITPICPHTLSFRPLVIPDTLSLKVQLHSKNRGTTWVSFDGRNRVELSAGDHMLINASPYMFPVIESNPAEYIDSISKKFDWNAREKQKPL</sequence>
<name>I2GY55_HENB6</name>
<protein>
    <recommendedName>
        <fullName evidence="11">NAD+ kinase</fullName>
    </recommendedName>
</protein>
<evidence type="ECO:0000256" key="8">
    <source>
        <dbReference type="SAM" id="MobiDB-lite"/>
    </source>
</evidence>
<dbReference type="KEGG" id="tbl:TBLA_0B02150"/>
<dbReference type="STRING" id="1071380.I2GY55"/>
<keyword evidence="10" id="KW-1185">Reference proteome</keyword>
<dbReference type="AlphaFoldDB" id="I2GY55"/>
<feature type="region of interest" description="Disordered" evidence="8">
    <location>
        <begin position="1"/>
        <end position="26"/>
    </location>
</feature>
<evidence type="ECO:0000256" key="1">
    <source>
        <dbReference type="ARBA" id="ARBA00010995"/>
    </source>
</evidence>
<evidence type="ECO:0000256" key="5">
    <source>
        <dbReference type="ARBA" id="ARBA00022840"/>
    </source>
</evidence>
<organism evidence="9 10">
    <name type="scientific">Henningerozyma blattae (strain ATCC 34711 / CBS 6284 / DSM 70876 / NBRC 10599 / NRRL Y-10934 / UCD 77-7)</name>
    <name type="common">Yeast</name>
    <name type="synonym">Tetrapisispora blattae</name>
    <dbReference type="NCBI Taxonomy" id="1071380"/>
    <lineage>
        <taxon>Eukaryota</taxon>
        <taxon>Fungi</taxon>
        <taxon>Dikarya</taxon>
        <taxon>Ascomycota</taxon>
        <taxon>Saccharomycotina</taxon>
        <taxon>Saccharomycetes</taxon>
        <taxon>Saccharomycetales</taxon>
        <taxon>Saccharomycetaceae</taxon>
        <taxon>Henningerozyma</taxon>
    </lineage>
</organism>
<evidence type="ECO:0000256" key="4">
    <source>
        <dbReference type="ARBA" id="ARBA00022777"/>
    </source>
</evidence>
<keyword evidence="2" id="KW-0808">Transferase</keyword>
<dbReference type="OrthoDB" id="24581at2759"/>
<dbReference type="HAMAP" id="MF_00361">
    <property type="entry name" value="NAD_kinase"/>
    <property type="match status" value="1"/>
</dbReference>
<keyword evidence="4" id="KW-0418">Kinase</keyword>
<keyword evidence="5" id="KW-0067">ATP-binding</keyword>
<dbReference type="HOGENOM" id="CLU_008831_10_3_1"/>
<dbReference type="SUPFAM" id="SSF111331">
    <property type="entry name" value="NAD kinase/diacylglycerol kinase-like"/>
    <property type="match status" value="1"/>
</dbReference>
<gene>
    <name evidence="9" type="primary">TBLA0B02150</name>
    <name evidence="9" type="ORF">TBLA_0B02150</name>
</gene>
<dbReference type="GO" id="GO:0003951">
    <property type="term" value="F:NAD+ kinase activity"/>
    <property type="evidence" value="ECO:0007669"/>
    <property type="project" value="InterPro"/>
</dbReference>
<keyword evidence="3" id="KW-0547">Nucleotide-binding</keyword>
<evidence type="ECO:0000256" key="2">
    <source>
        <dbReference type="ARBA" id="ARBA00022679"/>
    </source>
</evidence>
<dbReference type="GeneID" id="14494661"/>
<dbReference type="InterPro" id="IPR002504">
    <property type="entry name" value="NADK"/>
</dbReference>
<proteinExistence type="inferred from homology"/>
<dbReference type="EMBL" id="HE806317">
    <property type="protein sequence ID" value="CCH59057.1"/>
    <property type="molecule type" value="Genomic_DNA"/>
</dbReference>
<dbReference type="eggNOG" id="KOG2178">
    <property type="taxonomic scope" value="Eukaryota"/>
</dbReference>
<dbReference type="InterPro" id="IPR017437">
    <property type="entry name" value="ATP-NAD_kinase_PpnK-typ_C"/>
</dbReference>
<dbReference type="InParanoid" id="I2GY55"/>